<dbReference type="Proteomes" id="UP000645390">
    <property type="component" value="Unassembled WGS sequence"/>
</dbReference>
<proteinExistence type="predicted"/>
<dbReference type="Pfam" id="PF00801">
    <property type="entry name" value="PKD"/>
    <property type="match status" value="2"/>
</dbReference>
<feature type="domain" description="PKD" evidence="7">
    <location>
        <begin position="1541"/>
        <end position="1593"/>
    </location>
</feature>
<dbReference type="InterPro" id="IPR013783">
    <property type="entry name" value="Ig-like_fold"/>
</dbReference>
<evidence type="ECO:0000259" key="7">
    <source>
        <dbReference type="PROSITE" id="PS50093"/>
    </source>
</evidence>
<evidence type="ECO:0000256" key="5">
    <source>
        <dbReference type="ARBA" id="ARBA00023136"/>
    </source>
</evidence>
<evidence type="ECO:0000256" key="6">
    <source>
        <dbReference type="SAM" id="SignalP"/>
    </source>
</evidence>
<accession>A0ABQ2BIP1</accession>
<keyword evidence="3" id="KW-0677">Repeat</keyword>
<evidence type="ECO:0000256" key="1">
    <source>
        <dbReference type="ARBA" id="ARBA00004141"/>
    </source>
</evidence>
<feature type="chain" id="PRO_5046028220" description="PKD domain-containing protein" evidence="6">
    <location>
        <begin position="20"/>
        <end position="1792"/>
    </location>
</feature>
<feature type="domain" description="PKD" evidence="7">
    <location>
        <begin position="1621"/>
        <end position="1679"/>
    </location>
</feature>
<evidence type="ECO:0000256" key="3">
    <source>
        <dbReference type="ARBA" id="ARBA00022737"/>
    </source>
</evidence>
<dbReference type="Gene3D" id="2.60.40.10">
    <property type="entry name" value="Immunoglobulins"/>
    <property type="match status" value="7"/>
</dbReference>
<evidence type="ECO:0000313" key="9">
    <source>
        <dbReference type="Proteomes" id="UP000645390"/>
    </source>
</evidence>
<dbReference type="SMART" id="SM00089">
    <property type="entry name" value="PKD"/>
    <property type="match status" value="5"/>
</dbReference>
<dbReference type="PANTHER" id="PTHR46730">
    <property type="entry name" value="POLYCYSTIN-1"/>
    <property type="match status" value="1"/>
</dbReference>
<keyword evidence="6" id="KW-0732">Signal</keyword>
<evidence type="ECO:0000256" key="2">
    <source>
        <dbReference type="ARBA" id="ARBA00022692"/>
    </source>
</evidence>
<keyword evidence="5" id="KW-0472">Membrane</keyword>
<dbReference type="EMBL" id="BMDJ01000006">
    <property type="protein sequence ID" value="GGI26674.1"/>
    <property type="molecule type" value="Genomic_DNA"/>
</dbReference>
<keyword evidence="2" id="KW-0812">Transmembrane</keyword>
<dbReference type="PROSITE" id="PS50093">
    <property type="entry name" value="PKD"/>
    <property type="match status" value="3"/>
</dbReference>
<dbReference type="SUPFAM" id="SSF49299">
    <property type="entry name" value="PKD domain"/>
    <property type="match status" value="6"/>
</dbReference>
<feature type="signal peptide" evidence="6">
    <location>
        <begin position="1"/>
        <end position="19"/>
    </location>
</feature>
<feature type="domain" description="PKD" evidence="7">
    <location>
        <begin position="1465"/>
        <end position="1516"/>
    </location>
</feature>
<evidence type="ECO:0000313" key="8">
    <source>
        <dbReference type="EMBL" id="GGI26674.1"/>
    </source>
</evidence>
<dbReference type="Pfam" id="PF19406">
    <property type="entry name" value="PKD_5"/>
    <property type="match status" value="1"/>
</dbReference>
<keyword evidence="9" id="KW-1185">Reference proteome</keyword>
<dbReference type="InterPro" id="IPR045828">
    <property type="entry name" value="PKD_Bacteroidetes"/>
</dbReference>
<dbReference type="InterPro" id="IPR022409">
    <property type="entry name" value="PKD/Chitinase_dom"/>
</dbReference>
<reference evidence="9" key="1">
    <citation type="journal article" date="2019" name="Int. J. Syst. Evol. Microbiol.">
        <title>The Global Catalogue of Microorganisms (GCM) 10K type strain sequencing project: providing services to taxonomists for standard genome sequencing and annotation.</title>
        <authorList>
            <consortium name="The Broad Institute Genomics Platform"/>
            <consortium name="The Broad Institute Genome Sequencing Center for Infectious Disease"/>
            <person name="Wu L."/>
            <person name="Ma J."/>
        </authorList>
    </citation>
    <scope>NUCLEOTIDE SEQUENCE [LARGE SCALE GENOMIC DNA]</scope>
    <source>
        <strain evidence="9">CCM 8939</strain>
    </source>
</reference>
<keyword evidence="4" id="KW-1133">Transmembrane helix</keyword>
<dbReference type="InterPro" id="IPR035986">
    <property type="entry name" value="PKD_dom_sf"/>
</dbReference>
<dbReference type="PANTHER" id="PTHR46730:SF1">
    <property type="entry name" value="PLAT DOMAIN-CONTAINING PROTEIN"/>
    <property type="match status" value="1"/>
</dbReference>
<sequence length="1792" mass="190014">MRTATIFSAFLFFAASAKAQLTNVVVDPGPYGDGNNITATFKIDPNTCITPGNSFRLVLSDANGNFAPGTQIGAYNGFYSTYVNGIIPAGTPAGTGYRLRVESTTPGSISTISNAFEIKSGLTTTAKISSAFLKAGDVETIGACITSDNKNFILTNESTLGTTVTASITDEINGGTPTDITFGSSGFASFTAHLAHYTIVVKAVSPDGTVATKSYLIINNPIITTFTTSGNNIVCLPLGFLEFQVNTSALGIKNNFPGDVYRVNWGDGQTSIYTYCDIVSSGGIVRHQYNKSSCGQNSTGSSGTIYNVFDVVVRVNNSFCGDIGTAVSTTAKVVIKDVNSFTFDNPGCTATTITFKNTSIVGENPNTTSPGCTPNNVTYNWYVDGTITQPNKPRSYDFIATFPTHGTHVIRLESNSSGSCNAEPVEFTICIQDPPKPAFTLPSNLICTPGTLQATNTSVIDPTCAATNNYKWTVTPAVTYAGGTNSSSTDPLFNFTSPGTYVISLSITTSSCGIISSAPQTVIVNAQPTTVLSPDISLCNLATYDFNPTTTGPTKTTFTGTTAPTVGIYLWTVDGGKYSFDKGTTAASQYPSIKFEEYVEYNVSVTYTNNCGTALPVSQKLTFITAPVVNAGADQTICFNTANVQLEGTISGSSTDNTSSWVGGAGQFLPSRNVLNPTYEPTAAERLAGSVNLILRKSTGLTGVCATVDDEIVIKINPAINVTSAATKVICSGTAVNYTPTSNVVGATYSWSATGTTNANGFSDGTGTIINDVLTNNDLSADATVTYKITPTLNGCTGSPFTFTVTVKAKSVGGTTATTNNDVCAGANRGSISLSGNIGNIIRWESSIDGGQNWIAIVATTNPYVFSNLTQTIQFRAAVKNSVCDEATSQPITINVNPAIPDAIAGANQNFCGANSATLNGNKVDAPYTGKWTLTSTQTGVVITDLLLFNTTVTGLVPGETYKFKWTISGAPTCDPKSSETSIIIYRNLINTISTTAAEICSGQNTVINGDLPTGGNGQYIYQWQSSPDGNAWNDINGQTNKDLNIQVTASSFYRRVVNSNVCTSNSNVVEVKILLPLANNSITADQTICLGTAIAKIEGSIPTGASGTYAYQWQISTNNGSTWIDIAGENNQDFTPTILQVTTLYRRVVASGPCSGYLSNSVKITVNPPAKAEIVFITDKGCPPFVLTAANIKATPYPDRNDTYTWFADNVEIGKGIVFPGFTIVGENKTIVIKLVVTSSLNCAGDETIHTFSTQQDVKAAFTQSATQGCGPLAVNFINTSNSLTASTFKWDFGNGITSNLAQPGPITFQPDPSGKDITYTITLSAVTPCGTTTATSTVFVQGKPVSIFSPDKTSGCSPLLINFSNTSPVSSGTTYTYDFNDGSPVVVTNDRSSVNHLFTTLAVRDYIITMTAENACGKSTSSYTLRVSPNDITPELVVNAGELRGCAPLTVNFYNNTKGADRFVYDFSDGTGTQVTNSAPEIVKHTFTKPGTYTVTLYAANDCSNAQTTETIVVLEQPTVGFVADKTIGCDGTLVKFKNSSKNAIGYKWDFGDGTTSAEFEPDHLYKGSGIKYTVTLTSTNLIGCTNTLTIPDYINIIAPPQSIFTVLPGNELSIPNFTFSFRDASINGAGSWEWNFGDGTKSTLQSPAHTYANVGDYTVSLKVINKEGCASTSTQVVRIIGVPGFLYVPNSFMPASQKNELQTFKAKGRGIDNWTMTVFNKWGQVLWETTKLSDGAPLEGWDGKYNGQEQPQGVYFWKIDLKFINGGEWKGMTYDSSAPKKTGNIYLIR</sequence>
<evidence type="ECO:0000256" key="4">
    <source>
        <dbReference type="ARBA" id="ARBA00022989"/>
    </source>
</evidence>
<dbReference type="Gene3D" id="2.60.40.2700">
    <property type="match status" value="1"/>
</dbReference>
<dbReference type="Pfam" id="PF18911">
    <property type="entry name" value="PKD_4"/>
    <property type="match status" value="2"/>
</dbReference>
<name>A0ABQ2BIP1_9SPHI</name>
<comment type="subcellular location">
    <subcellularLocation>
        <location evidence="1">Membrane</location>
        <topology evidence="1">Multi-pass membrane protein</topology>
    </subcellularLocation>
</comment>
<dbReference type="Pfam" id="PF13585">
    <property type="entry name" value="CHU_C"/>
    <property type="match status" value="1"/>
</dbReference>
<organism evidence="8 9">
    <name type="scientific">Pedobacter mendelii</name>
    <dbReference type="NCBI Taxonomy" id="1908240"/>
    <lineage>
        <taxon>Bacteria</taxon>
        <taxon>Pseudomonadati</taxon>
        <taxon>Bacteroidota</taxon>
        <taxon>Sphingobacteriia</taxon>
        <taxon>Sphingobacteriales</taxon>
        <taxon>Sphingobacteriaceae</taxon>
        <taxon>Pedobacter</taxon>
    </lineage>
</organism>
<dbReference type="InterPro" id="IPR000601">
    <property type="entry name" value="PKD_dom"/>
</dbReference>
<gene>
    <name evidence="8" type="ORF">GCM10008119_23830</name>
</gene>
<dbReference type="CDD" id="cd00146">
    <property type="entry name" value="PKD"/>
    <property type="match status" value="3"/>
</dbReference>
<comment type="caution">
    <text evidence="8">The sequence shown here is derived from an EMBL/GenBank/DDBJ whole genome shotgun (WGS) entry which is preliminary data.</text>
</comment>
<protein>
    <recommendedName>
        <fullName evidence="7">PKD domain-containing protein</fullName>
    </recommendedName>
</protein>